<evidence type="ECO:0000313" key="1">
    <source>
        <dbReference type="EMBL" id="MCR8634884.1"/>
    </source>
</evidence>
<reference evidence="1 2" key="1">
    <citation type="submission" date="2022-08" db="EMBL/GenBank/DDBJ databases">
        <title>Paenibacillus endoradicis sp. nov., Paenibacillus radicibacter sp. nov and Paenibacillus pararadicis sp. nov., three cold-adapted plant growth-promoting bacteria isolated from root of Larix gmelinii in Great Khingan.</title>
        <authorList>
            <person name="Xue H."/>
        </authorList>
    </citation>
    <scope>NUCLEOTIDE SEQUENCE [LARGE SCALE GENOMIC DNA]</scope>
    <source>
        <strain evidence="1 2">N5-1-1-5</strain>
    </source>
</reference>
<comment type="caution">
    <text evidence="1">The sequence shown here is derived from an EMBL/GenBank/DDBJ whole genome shotgun (WGS) entry which is preliminary data.</text>
</comment>
<dbReference type="EMBL" id="JANQBD010000023">
    <property type="protein sequence ID" value="MCR8634884.1"/>
    <property type="molecule type" value="Genomic_DNA"/>
</dbReference>
<evidence type="ECO:0000313" key="2">
    <source>
        <dbReference type="Proteomes" id="UP001300012"/>
    </source>
</evidence>
<dbReference type="RefSeq" id="WP_258216439.1">
    <property type="nucleotide sequence ID" value="NZ_JANQBD010000023.1"/>
</dbReference>
<protein>
    <submittedName>
        <fullName evidence="1">Uncharacterized protein</fullName>
    </submittedName>
</protein>
<sequence length="67" mass="7648">MIEIGYELGDIETLKVRSKVELPKGKVFKSRGQMEGQTNVFWEVLRKELDGRYICKVVGINSFGKAK</sequence>
<organism evidence="1 2">
    <name type="scientific">Paenibacillus radicis</name>
    <name type="common">ex Xue et al. 2023</name>
    <dbReference type="NCBI Taxonomy" id="2972489"/>
    <lineage>
        <taxon>Bacteria</taxon>
        <taxon>Bacillati</taxon>
        <taxon>Bacillota</taxon>
        <taxon>Bacilli</taxon>
        <taxon>Bacillales</taxon>
        <taxon>Paenibacillaceae</taxon>
        <taxon>Paenibacillus</taxon>
    </lineage>
</organism>
<dbReference type="Proteomes" id="UP001300012">
    <property type="component" value="Unassembled WGS sequence"/>
</dbReference>
<gene>
    <name evidence="1" type="ORF">NV381_27155</name>
</gene>
<name>A0ABT1YNY5_9BACL</name>
<proteinExistence type="predicted"/>
<accession>A0ABT1YNY5</accession>
<keyword evidence="2" id="KW-1185">Reference proteome</keyword>